<accession>A0A6A5TS86</accession>
<name>A0A6A5TS86_9PLEO</name>
<feature type="domain" description="AAA+ ATPase" evidence="2">
    <location>
        <begin position="425"/>
        <end position="553"/>
    </location>
</feature>
<dbReference type="OrthoDB" id="10042665at2759"/>
<dbReference type="Pfam" id="PF00004">
    <property type="entry name" value="AAA"/>
    <property type="match status" value="1"/>
</dbReference>
<keyword evidence="4" id="KW-1185">Reference proteome</keyword>
<proteinExistence type="predicted"/>
<reference evidence="3" key="1">
    <citation type="journal article" date="2020" name="Stud. Mycol.">
        <title>101 Dothideomycetes genomes: a test case for predicting lifestyles and emergence of pathogens.</title>
        <authorList>
            <person name="Haridas S."/>
            <person name="Albert R."/>
            <person name="Binder M."/>
            <person name="Bloem J."/>
            <person name="Labutti K."/>
            <person name="Salamov A."/>
            <person name="Andreopoulos B."/>
            <person name="Baker S."/>
            <person name="Barry K."/>
            <person name="Bills G."/>
            <person name="Bluhm B."/>
            <person name="Cannon C."/>
            <person name="Castanera R."/>
            <person name="Culley D."/>
            <person name="Daum C."/>
            <person name="Ezra D."/>
            <person name="Gonzalez J."/>
            <person name="Henrissat B."/>
            <person name="Kuo A."/>
            <person name="Liang C."/>
            <person name="Lipzen A."/>
            <person name="Lutzoni F."/>
            <person name="Magnuson J."/>
            <person name="Mondo S."/>
            <person name="Nolan M."/>
            <person name="Ohm R."/>
            <person name="Pangilinan J."/>
            <person name="Park H.-J."/>
            <person name="Ramirez L."/>
            <person name="Alfaro M."/>
            <person name="Sun H."/>
            <person name="Tritt A."/>
            <person name="Yoshinaga Y."/>
            <person name="Zwiers L.-H."/>
            <person name="Turgeon B."/>
            <person name="Goodwin S."/>
            <person name="Spatafora J."/>
            <person name="Crous P."/>
            <person name="Grigoriev I."/>
        </authorList>
    </citation>
    <scope>NUCLEOTIDE SEQUENCE</scope>
    <source>
        <strain evidence="3">CBS 675.92</strain>
    </source>
</reference>
<dbReference type="AlphaFoldDB" id="A0A6A5TS86"/>
<dbReference type="SUPFAM" id="SSF52540">
    <property type="entry name" value="P-loop containing nucleoside triphosphate hydrolases"/>
    <property type="match status" value="1"/>
</dbReference>
<dbReference type="Pfam" id="PF22942">
    <property type="entry name" value="DUF7025"/>
    <property type="match status" value="1"/>
</dbReference>
<feature type="region of interest" description="Disordered" evidence="1">
    <location>
        <begin position="658"/>
        <end position="681"/>
    </location>
</feature>
<dbReference type="InterPro" id="IPR027417">
    <property type="entry name" value="P-loop_NTPase"/>
</dbReference>
<dbReference type="InterPro" id="IPR054289">
    <property type="entry name" value="DUF7025"/>
</dbReference>
<dbReference type="PANTHER" id="PTHR46411:SF2">
    <property type="entry name" value="AAA+ ATPASE DOMAIN-CONTAINING PROTEIN"/>
    <property type="match status" value="1"/>
</dbReference>
<dbReference type="Gene3D" id="3.40.50.300">
    <property type="entry name" value="P-loop containing nucleotide triphosphate hydrolases"/>
    <property type="match status" value="1"/>
</dbReference>
<evidence type="ECO:0000313" key="4">
    <source>
        <dbReference type="Proteomes" id="UP000800035"/>
    </source>
</evidence>
<dbReference type="InterPro" id="IPR003959">
    <property type="entry name" value="ATPase_AAA_core"/>
</dbReference>
<dbReference type="CDD" id="cd19481">
    <property type="entry name" value="RecA-like_protease"/>
    <property type="match status" value="1"/>
</dbReference>
<dbReference type="EMBL" id="ML976996">
    <property type="protein sequence ID" value="KAF1955144.1"/>
    <property type="molecule type" value="Genomic_DNA"/>
</dbReference>
<keyword evidence="3" id="KW-0378">Hydrolase</keyword>
<dbReference type="PANTHER" id="PTHR46411">
    <property type="entry name" value="FAMILY ATPASE, PUTATIVE-RELATED"/>
    <property type="match status" value="1"/>
</dbReference>
<sequence length="681" mass="76677">MMAKMALSVKVMPSLPATSSNENKASAQKEKIYRIDQYYSRKDRQIHYAKTTKENTRTKEKLRKYTLVIRRIINHRGLPEGVEIDIKSPKLAAVLKDIFQDADKLMLAESDKQPIISPDTLFLAWDSLEVRHAQESCSESPDTQLVEDLSMALAYLENDFSSKRSELKGLLEDGLITFELLGNLFTPNSAVYTDRNDLQEGQAMRFTSGSYGKNQAGEELYALQVSIITHDGEVLGWATSTIQLPFFEGKMKITELIVTPFKKNPAEKALRQELTDRGRKYLALLEQPVCQWYGATAIHTKRHGFDFEEMTFLASKRVVIDPPTWMVHNSSSDILRAPRVTNRSSNTLYRKSVKDEDLMFCDYRVLGFSFDEKQWGAFAVSKLQDPKWNNAALIRDLVRTHRSAPTDIEDSNGIEFDDIIDGKGRGLVGLLSGKPGLGKTLTAEAVSEVSHRPLYAVSAGELGTEVDVVDARLGQILDITRRWQCMLLIDEADVFLHKRDDDVSLERNALVSVFLRRLEYFQGAAILTTNRKLDIDTAFMSRIHYKFHYDDLDTSTRVSIWKNFLEPKDSFSGASIMDHDLRRLAEDYKLSGREIKNAAFCAKSISRARNEALSLQLVRDIIENLGLVPLSTATTGLKQNESVTPAHMGFKRAAADVDHGDTGQGADPSDGCRLVKKLKTT</sequence>
<evidence type="ECO:0000256" key="1">
    <source>
        <dbReference type="SAM" id="MobiDB-lite"/>
    </source>
</evidence>
<dbReference type="GO" id="GO:0005524">
    <property type="term" value="F:ATP binding"/>
    <property type="evidence" value="ECO:0007669"/>
    <property type="project" value="InterPro"/>
</dbReference>
<evidence type="ECO:0000259" key="2">
    <source>
        <dbReference type="SMART" id="SM00382"/>
    </source>
</evidence>
<evidence type="ECO:0000313" key="3">
    <source>
        <dbReference type="EMBL" id="KAF1955144.1"/>
    </source>
</evidence>
<dbReference type="Proteomes" id="UP000800035">
    <property type="component" value="Unassembled WGS sequence"/>
</dbReference>
<gene>
    <name evidence="3" type="ORF">CC80DRAFT_536516</name>
</gene>
<protein>
    <submittedName>
        <fullName evidence="3">P-loop containing nucleoside triphosphate hydrolase protein</fullName>
    </submittedName>
</protein>
<organism evidence="3 4">
    <name type="scientific">Byssothecium circinans</name>
    <dbReference type="NCBI Taxonomy" id="147558"/>
    <lineage>
        <taxon>Eukaryota</taxon>
        <taxon>Fungi</taxon>
        <taxon>Dikarya</taxon>
        <taxon>Ascomycota</taxon>
        <taxon>Pezizomycotina</taxon>
        <taxon>Dothideomycetes</taxon>
        <taxon>Pleosporomycetidae</taxon>
        <taxon>Pleosporales</taxon>
        <taxon>Massarineae</taxon>
        <taxon>Massarinaceae</taxon>
        <taxon>Byssothecium</taxon>
    </lineage>
</organism>
<dbReference type="GO" id="GO:0016887">
    <property type="term" value="F:ATP hydrolysis activity"/>
    <property type="evidence" value="ECO:0007669"/>
    <property type="project" value="InterPro"/>
</dbReference>
<dbReference type="SMART" id="SM00382">
    <property type="entry name" value="AAA"/>
    <property type="match status" value="1"/>
</dbReference>
<dbReference type="InterPro" id="IPR003593">
    <property type="entry name" value="AAA+_ATPase"/>
</dbReference>